<accession>A0A2P2C0Z8</accession>
<proteinExistence type="predicted"/>
<dbReference type="EMBL" id="CZKA01000007">
    <property type="protein sequence ID" value="CUR54392.1"/>
    <property type="molecule type" value="Genomic_DNA"/>
</dbReference>
<dbReference type="PANTHER" id="PTHR39339">
    <property type="entry name" value="SLR1444 PROTEIN"/>
    <property type="match status" value="1"/>
</dbReference>
<dbReference type="SMART" id="SM00880">
    <property type="entry name" value="CHAD"/>
    <property type="match status" value="1"/>
</dbReference>
<name>A0A2P2C0Z8_9ZZZZ</name>
<dbReference type="AlphaFoldDB" id="A0A2P2C0Z8"/>
<dbReference type="Pfam" id="PF05235">
    <property type="entry name" value="CHAD"/>
    <property type="match status" value="1"/>
</dbReference>
<dbReference type="PANTHER" id="PTHR39339:SF1">
    <property type="entry name" value="CHAD DOMAIN-CONTAINING PROTEIN"/>
    <property type="match status" value="1"/>
</dbReference>
<sequence length="285" mass="32034">MSLLREQVDELRRAELSLGQHATAGVHDVRVATRRLRSLVQQARPWAGDRSTDAVRADLRWLAAALSQVRDAEVVEARIRTHLWSIADPVVPPDEVAEIEQALSGAHRTAYDAALQALSTQRFPQLLEGLDALADAEPTRQVDRVADLEAQTRLIRRHWRRLEQLAGETAPTEVEHLHDVRKLTKRLRYASEPLVPAVGKDAQRFTEALKSVQALLGDHHDTVISRQRLDVLESQLGLAVTVHRVRALEEQSAAALEAEFAHTWPLVVRRVAHSWPLDDTADVYR</sequence>
<dbReference type="PROSITE" id="PS51708">
    <property type="entry name" value="CHAD"/>
    <property type="match status" value="1"/>
</dbReference>
<evidence type="ECO:0000313" key="2">
    <source>
        <dbReference type="EMBL" id="CUR54392.1"/>
    </source>
</evidence>
<dbReference type="InterPro" id="IPR038186">
    <property type="entry name" value="CHAD_dom_sf"/>
</dbReference>
<feature type="domain" description="CHAD" evidence="1">
    <location>
        <begin position="1"/>
        <end position="269"/>
    </location>
</feature>
<protein>
    <recommendedName>
        <fullName evidence="1">CHAD domain-containing protein</fullName>
    </recommendedName>
</protein>
<gene>
    <name evidence="2" type="ORF">NOCA2150134</name>
</gene>
<organism evidence="2">
    <name type="scientific">metagenome</name>
    <dbReference type="NCBI Taxonomy" id="256318"/>
    <lineage>
        <taxon>unclassified sequences</taxon>
        <taxon>metagenomes</taxon>
    </lineage>
</organism>
<reference evidence="2" key="1">
    <citation type="submission" date="2015-08" db="EMBL/GenBank/DDBJ databases">
        <authorList>
            <person name="Babu N.S."/>
            <person name="Beckwith C.J."/>
            <person name="Beseler K.G."/>
            <person name="Brison A."/>
            <person name="Carone J.V."/>
            <person name="Caskin T.P."/>
            <person name="Diamond M."/>
            <person name="Durham M.E."/>
            <person name="Foxe J.M."/>
            <person name="Go M."/>
            <person name="Henderson B.A."/>
            <person name="Jones I.B."/>
            <person name="McGettigan J.A."/>
            <person name="Micheletti S.J."/>
            <person name="Nasrallah M.E."/>
            <person name="Ortiz D."/>
            <person name="Piller C.R."/>
            <person name="Privatt S.R."/>
            <person name="Schneider S.L."/>
            <person name="Sharp S."/>
            <person name="Smith T.C."/>
            <person name="Stanton J.D."/>
            <person name="Ullery H.E."/>
            <person name="Wilson R.J."/>
            <person name="Serrano M.G."/>
            <person name="Buck G."/>
            <person name="Lee V."/>
            <person name="Wang Y."/>
            <person name="Carvalho R."/>
            <person name="Voegtly L."/>
            <person name="Shi R."/>
            <person name="Duckworth R."/>
            <person name="Johnson A."/>
            <person name="Loviza R."/>
            <person name="Walstead R."/>
            <person name="Shah Z."/>
            <person name="Kiflezghi M."/>
            <person name="Wade K."/>
            <person name="Ball S.L."/>
            <person name="Bradley K.W."/>
            <person name="Asai D.J."/>
            <person name="Bowman C.A."/>
            <person name="Russell D.A."/>
            <person name="Pope W.H."/>
            <person name="Jacobs-Sera D."/>
            <person name="Hendrix R.W."/>
            <person name="Hatfull G.F."/>
        </authorList>
    </citation>
    <scope>NUCLEOTIDE SEQUENCE</scope>
</reference>
<evidence type="ECO:0000259" key="1">
    <source>
        <dbReference type="PROSITE" id="PS51708"/>
    </source>
</evidence>
<dbReference type="Gene3D" id="1.40.20.10">
    <property type="entry name" value="CHAD domain"/>
    <property type="match status" value="1"/>
</dbReference>
<dbReference type="InterPro" id="IPR007899">
    <property type="entry name" value="CHAD_dom"/>
</dbReference>